<proteinExistence type="predicted"/>
<evidence type="ECO:0008006" key="4">
    <source>
        <dbReference type="Google" id="ProtNLM"/>
    </source>
</evidence>
<keyword evidence="1" id="KW-1133">Transmembrane helix</keyword>
<evidence type="ECO:0000313" key="2">
    <source>
        <dbReference type="EMBL" id="MBB6124631.1"/>
    </source>
</evidence>
<evidence type="ECO:0000256" key="1">
    <source>
        <dbReference type="SAM" id="Phobius"/>
    </source>
</evidence>
<organism evidence="2 3">
    <name type="scientific">Sphingobium subterraneum</name>
    <dbReference type="NCBI Taxonomy" id="627688"/>
    <lineage>
        <taxon>Bacteria</taxon>
        <taxon>Pseudomonadati</taxon>
        <taxon>Pseudomonadota</taxon>
        <taxon>Alphaproteobacteria</taxon>
        <taxon>Sphingomonadales</taxon>
        <taxon>Sphingomonadaceae</taxon>
        <taxon>Sphingobium</taxon>
    </lineage>
</organism>
<keyword evidence="1" id="KW-0472">Membrane</keyword>
<reference evidence="2 3" key="1">
    <citation type="submission" date="2020-08" db="EMBL/GenBank/DDBJ databases">
        <title>Genomic Encyclopedia of Type Strains, Phase IV (KMG-IV): sequencing the most valuable type-strain genomes for metagenomic binning, comparative biology and taxonomic classification.</title>
        <authorList>
            <person name="Goeker M."/>
        </authorList>
    </citation>
    <scope>NUCLEOTIDE SEQUENCE [LARGE SCALE GENOMIC DNA]</scope>
    <source>
        <strain evidence="2 3">DSM 102255</strain>
    </source>
</reference>
<keyword evidence="3" id="KW-1185">Reference proteome</keyword>
<sequence>MDESIAAIAPLIDPAPLLSDERRWTRIAGPLVSFLILLSVVYQLKSLNVAELEAIFPRHPGFWLLFSAYYLMSPFSEWIIFRRLWILPVGGFAALLRKLISNEILLGYLGEVYFYAWARRHAYVVAAPFGAIKDVTILSALTGNIATLILFLLAAPLLGSLPLGVSSHTFVLSAGCVLATSFLLMVLRKSLFTLPRDALCFIGAVHMARILACALLAALMWHILLPTMALSWLLVLSAMRQLLSRLPLLPNKDLVFAGLATFVVGRDTEIVAAMALMASLILAAHLVVGALLASSELLQERSA</sequence>
<gene>
    <name evidence="2" type="ORF">FHS92_002376</name>
</gene>
<name>A0A841J8Z3_9SPHN</name>
<dbReference type="AlphaFoldDB" id="A0A841J8Z3"/>
<evidence type="ECO:0000313" key="3">
    <source>
        <dbReference type="Proteomes" id="UP000552700"/>
    </source>
</evidence>
<feature type="transmembrane region" description="Helical" evidence="1">
    <location>
        <begin position="170"/>
        <end position="187"/>
    </location>
</feature>
<comment type="caution">
    <text evidence="2">The sequence shown here is derived from an EMBL/GenBank/DDBJ whole genome shotgun (WGS) entry which is preliminary data.</text>
</comment>
<dbReference type="RefSeq" id="WP_184080858.1">
    <property type="nucleotide sequence ID" value="NZ_JACIJP010000003.1"/>
</dbReference>
<protein>
    <recommendedName>
        <fullName evidence="4">Flippase-like domain-containing protein</fullName>
    </recommendedName>
</protein>
<accession>A0A841J8Z3</accession>
<dbReference type="Proteomes" id="UP000552700">
    <property type="component" value="Unassembled WGS sequence"/>
</dbReference>
<feature type="transmembrane region" description="Helical" evidence="1">
    <location>
        <begin position="137"/>
        <end position="158"/>
    </location>
</feature>
<feature type="transmembrane region" description="Helical" evidence="1">
    <location>
        <begin position="199"/>
        <end position="223"/>
    </location>
</feature>
<keyword evidence="1" id="KW-0812">Transmembrane</keyword>
<feature type="transmembrane region" description="Helical" evidence="1">
    <location>
        <begin position="270"/>
        <end position="293"/>
    </location>
</feature>
<feature type="transmembrane region" description="Helical" evidence="1">
    <location>
        <begin position="54"/>
        <end position="72"/>
    </location>
</feature>
<dbReference type="EMBL" id="JACIJP010000003">
    <property type="protein sequence ID" value="MBB6124631.1"/>
    <property type="molecule type" value="Genomic_DNA"/>
</dbReference>
<feature type="transmembrane region" description="Helical" evidence="1">
    <location>
        <begin position="24"/>
        <end position="42"/>
    </location>
</feature>